<reference evidence="3 4" key="1">
    <citation type="submission" date="2020-03" db="EMBL/GenBank/DDBJ databases">
        <title>Genomic Encyclopedia of Type Strains, Phase IV (KMG-IV): sequencing the most valuable type-strain genomes for metagenomic binning, comparative biology and taxonomic classification.</title>
        <authorList>
            <person name="Goeker M."/>
        </authorList>
    </citation>
    <scope>NUCLEOTIDE SEQUENCE [LARGE SCALE GENOMIC DNA]</scope>
    <source>
        <strain evidence="3 4">DSM 102865</strain>
    </source>
</reference>
<evidence type="ECO:0000256" key="1">
    <source>
        <dbReference type="ARBA" id="ARBA00023284"/>
    </source>
</evidence>
<evidence type="ECO:0000259" key="2">
    <source>
        <dbReference type="PROSITE" id="PS51352"/>
    </source>
</evidence>
<dbReference type="Gene3D" id="3.40.30.10">
    <property type="entry name" value="Glutaredoxin"/>
    <property type="match status" value="1"/>
</dbReference>
<dbReference type="RefSeq" id="WP_167272683.1">
    <property type="nucleotide sequence ID" value="NZ_JAASQJ010000003.1"/>
</dbReference>
<sequence length="265" mass="30764">MERISKLPITIFLLSIIWVAGCSEDKDKLGTPVAGTEMAMSDFAHFWSYYSNHVKFYKDFETFNTDSKPMPADSFMARYKTGEYVVLKYMARDTVIQYKLEKLKPNVEDNIKNQLRSQAFTDYNFYKKRGKPLDGLNFTDLNGKVYNPKNTLGKYVVMKFWFIGCVPCVEEMPELNEMVAKNKDRDDVVFLGIALDPEKALNKFLTKKRFDYHVIGNKNDYVMDTLKINQFPTHLVIDKEGKVMGLCNSSRELKDLIKSRTSIRI</sequence>
<dbReference type="PROSITE" id="PS51352">
    <property type="entry name" value="THIOREDOXIN_2"/>
    <property type="match status" value="1"/>
</dbReference>
<dbReference type="PANTHER" id="PTHR42852">
    <property type="entry name" value="THIOL:DISULFIDE INTERCHANGE PROTEIN DSBE"/>
    <property type="match status" value="1"/>
</dbReference>
<keyword evidence="1" id="KW-0676">Redox-active center</keyword>
<dbReference type="InterPro" id="IPR000866">
    <property type="entry name" value="AhpC/TSA"/>
</dbReference>
<feature type="domain" description="Thioredoxin" evidence="2">
    <location>
        <begin position="127"/>
        <end position="265"/>
    </location>
</feature>
<dbReference type="PANTHER" id="PTHR42852:SF17">
    <property type="entry name" value="THIOREDOXIN-LIKE PROTEIN HI_1115"/>
    <property type="match status" value="1"/>
</dbReference>
<dbReference type="InterPro" id="IPR013766">
    <property type="entry name" value="Thioredoxin_domain"/>
</dbReference>
<evidence type="ECO:0000313" key="4">
    <source>
        <dbReference type="Proteomes" id="UP001179181"/>
    </source>
</evidence>
<dbReference type="SUPFAM" id="SSF52833">
    <property type="entry name" value="Thioredoxin-like"/>
    <property type="match status" value="1"/>
</dbReference>
<keyword evidence="4" id="KW-1185">Reference proteome</keyword>
<name>A0ABX0UNC9_9BACT</name>
<dbReference type="PROSITE" id="PS00194">
    <property type="entry name" value="THIOREDOXIN_1"/>
    <property type="match status" value="1"/>
</dbReference>
<dbReference type="PROSITE" id="PS51257">
    <property type="entry name" value="PROKAR_LIPOPROTEIN"/>
    <property type="match status" value="1"/>
</dbReference>
<dbReference type="Proteomes" id="UP001179181">
    <property type="component" value="Unassembled WGS sequence"/>
</dbReference>
<accession>A0ABX0UNC9</accession>
<dbReference type="InterPro" id="IPR017937">
    <property type="entry name" value="Thioredoxin_CS"/>
</dbReference>
<gene>
    <name evidence="3" type="ORF">FHS68_003643</name>
</gene>
<organism evidence="3 4">
    <name type="scientific">Dyadobacter arcticus</name>
    <dbReference type="NCBI Taxonomy" id="1078754"/>
    <lineage>
        <taxon>Bacteria</taxon>
        <taxon>Pseudomonadati</taxon>
        <taxon>Bacteroidota</taxon>
        <taxon>Cytophagia</taxon>
        <taxon>Cytophagales</taxon>
        <taxon>Spirosomataceae</taxon>
        <taxon>Dyadobacter</taxon>
    </lineage>
</organism>
<evidence type="ECO:0000313" key="3">
    <source>
        <dbReference type="EMBL" id="NIJ54461.1"/>
    </source>
</evidence>
<protein>
    <submittedName>
        <fullName evidence="3">Peroxiredoxin</fullName>
    </submittedName>
</protein>
<dbReference type="InterPro" id="IPR050553">
    <property type="entry name" value="Thioredoxin_ResA/DsbE_sf"/>
</dbReference>
<dbReference type="Pfam" id="PF00578">
    <property type="entry name" value="AhpC-TSA"/>
    <property type="match status" value="1"/>
</dbReference>
<proteinExistence type="predicted"/>
<dbReference type="CDD" id="cd02966">
    <property type="entry name" value="TlpA_like_family"/>
    <property type="match status" value="1"/>
</dbReference>
<dbReference type="EMBL" id="JAASQJ010000003">
    <property type="protein sequence ID" value="NIJ54461.1"/>
    <property type="molecule type" value="Genomic_DNA"/>
</dbReference>
<comment type="caution">
    <text evidence="3">The sequence shown here is derived from an EMBL/GenBank/DDBJ whole genome shotgun (WGS) entry which is preliminary data.</text>
</comment>
<dbReference type="InterPro" id="IPR036249">
    <property type="entry name" value="Thioredoxin-like_sf"/>
</dbReference>